<evidence type="ECO:0000256" key="8">
    <source>
        <dbReference type="SAM" id="MobiDB-lite"/>
    </source>
</evidence>
<organism evidence="10 11">
    <name type="scientific">Kribbella sancticallisti</name>
    <dbReference type="NCBI Taxonomy" id="460087"/>
    <lineage>
        <taxon>Bacteria</taxon>
        <taxon>Bacillati</taxon>
        <taxon>Actinomycetota</taxon>
        <taxon>Actinomycetes</taxon>
        <taxon>Propionibacteriales</taxon>
        <taxon>Kribbellaceae</taxon>
        <taxon>Kribbella</taxon>
    </lineage>
</organism>
<keyword evidence="7" id="KW-0378">Hydrolase</keyword>
<dbReference type="EMBL" id="BAAAOS010000032">
    <property type="protein sequence ID" value="GAA1587581.1"/>
    <property type="molecule type" value="Genomic_DNA"/>
</dbReference>
<dbReference type="CDD" id="cd05822">
    <property type="entry name" value="TLP_HIUase"/>
    <property type="match status" value="1"/>
</dbReference>
<protein>
    <recommendedName>
        <fullName evidence="5">hydroxyisourate hydrolase</fullName>
        <ecNumber evidence="5">3.5.2.17</ecNumber>
    </recommendedName>
</protein>
<dbReference type="PANTHER" id="PTHR10395:SF7">
    <property type="entry name" value="5-HYDROXYISOURATE HYDROLASE"/>
    <property type="match status" value="1"/>
</dbReference>
<dbReference type="PROSITE" id="PS00768">
    <property type="entry name" value="TRANSTHYRETIN_1"/>
    <property type="match status" value="1"/>
</dbReference>
<proteinExistence type="inferred from homology"/>
<dbReference type="InterPro" id="IPR023418">
    <property type="entry name" value="Thyroxine_BS"/>
</dbReference>
<dbReference type="InterPro" id="IPR023416">
    <property type="entry name" value="Transthyretin/HIU_hydrolase_d"/>
</dbReference>
<evidence type="ECO:0000256" key="1">
    <source>
        <dbReference type="ARBA" id="ARBA00001043"/>
    </source>
</evidence>
<comment type="similarity">
    <text evidence="3">Belongs to the transthyretin family. 5-hydroxyisourate hydrolase subfamily.</text>
</comment>
<dbReference type="PANTHER" id="PTHR10395">
    <property type="entry name" value="URICASE AND TRANSTHYRETIN-RELATED"/>
    <property type="match status" value="1"/>
</dbReference>
<dbReference type="Pfam" id="PF00576">
    <property type="entry name" value="Transthyretin"/>
    <property type="match status" value="1"/>
</dbReference>
<keyword evidence="11" id="KW-1185">Reference proteome</keyword>
<evidence type="ECO:0000256" key="6">
    <source>
        <dbReference type="ARBA" id="ARBA00022631"/>
    </source>
</evidence>
<accession>A0ABN2DV71</accession>
<reference evidence="10 11" key="1">
    <citation type="journal article" date="2019" name="Int. J. Syst. Evol. Microbiol.">
        <title>The Global Catalogue of Microorganisms (GCM) 10K type strain sequencing project: providing services to taxonomists for standard genome sequencing and annotation.</title>
        <authorList>
            <consortium name="The Broad Institute Genomics Platform"/>
            <consortium name="The Broad Institute Genome Sequencing Center for Infectious Disease"/>
            <person name="Wu L."/>
            <person name="Ma J."/>
        </authorList>
    </citation>
    <scope>NUCLEOTIDE SEQUENCE [LARGE SCALE GENOMIC DNA]</scope>
    <source>
        <strain evidence="10 11">JCM 14969</strain>
    </source>
</reference>
<evidence type="ECO:0000256" key="4">
    <source>
        <dbReference type="ARBA" id="ARBA00011881"/>
    </source>
</evidence>
<comment type="catalytic activity">
    <reaction evidence="1">
        <text>5-hydroxyisourate + H2O = 5-hydroxy-2-oxo-4-ureido-2,5-dihydro-1H-imidazole-5-carboxylate + H(+)</text>
        <dbReference type="Rhea" id="RHEA:23736"/>
        <dbReference type="ChEBI" id="CHEBI:15377"/>
        <dbReference type="ChEBI" id="CHEBI:15378"/>
        <dbReference type="ChEBI" id="CHEBI:18072"/>
        <dbReference type="ChEBI" id="CHEBI:58639"/>
        <dbReference type="EC" id="3.5.2.17"/>
    </reaction>
</comment>
<keyword evidence="6" id="KW-0659">Purine metabolism</keyword>
<evidence type="ECO:0000256" key="7">
    <source>
        <dbReference type="ARBA" id="ARBA00022801"/>
    </source>
</evidence>
<dbReference type="NCBIfam" id="TIGR02962">
    <property type="entry name" value="hdxy_isourate"/>
    <property type="match status" value="1"/>
</dbReference>
<dbReference type="InterPro" id="IPR014306">
    <property type="entry name" value="Hydroxyisourate_hydrolase"/>
</dbReference>
<dbReference type="EC" id="3.5.2.17" evidence="5"/>
<dbReference type="SUPFAM" id="SSF49472">
    <property type="entry name" value="Transthyretin (synonym: prealbumin)"/>
    <property type="match status" value="2"/>
</dbReference>
<dbReference type="RefSeq" id="WP_344217218.1">
    <property type="nucleotide sequence ID" value="NZ_BAAAOS010000032.1"/>
</dbReference>
<dbReference type="Proteomes" id="UP001500393">
    <property type="component" value="Unassembled WGS sequence"/>
</dbReference>
<dbReference type="InterPro" id="IPR036817">
    <property type="entry name" value="Transthyretin/HIU_hydrolase_sf"/>
</dbReference>
<evidence type="ECO:0000256" key="3">
    <source>
        <dbReference type="ARBA" id="ARBA00009850"/>
    </source>
</evidence>
<dbReference type="Gene3D" id="2.60.40.180">
    <property type="entry name" value="Transthyretin/hydroxyisourate hydrolase domain"/>
    <property type="match status" value="1"/>
</dbReference>
<gene>
    <name evidence="10" type="ORF">GCM10009789_46390</name>
</gene>
<evidence type="ECO:0000256" key="5">
    <source>
        <dbReference type="ARBA" id="ARBA00012609"/>
    </source>
</evidence>
<sequence length="164" mass="17528">MSTVSTHVLDTGLGLPARGVPVQLTHLPNYPPTQRAGGRAADQDRPADRAAEQAVNRAVDQTAVQTLDQPADRAVDQTAVQAADRGVEVGVGTTDDDGRVADLAPDGLEAGTYRLRFDVAAYAVASGQDFFFPEVSVTFTITDERHYHVPLLLSPYAFSTYRGS</sequence>
<name>A0ABN2DV71_9ACTN</name>
<evidence type="ECO:0000313" key="11">
    <source>
        <dbReference type="Proteomes" id="UP001500393"/>
    </source>
</evidence>
<feature type="domain" description="Transthyretin/hydroxyisourate hydrolase" evidence="9">
    <location>
        <begin position="78"/>
        <end position="163"/>
    </location>
</feature>
<comment type="subunit">
    <text evidence="4">Homotetramer.</text>
</comment>
<feature type="region of interest" description="Disordered" evidence="8">
    <location>
        <begin position="23"/>
        <end position="47"/>
    </location>
</feature>
<evidence type="ECO:0000313" key="10">
    <source>
        <dbReference type="EMBL" id="GAA1587581.1"/>
    </source>
</evidence>
<evidence type="ECO:0000259" key="9">
    <source>
        <dbReference type="Pfam" id="PF00576"/>
    </source>
</evidence>
<comment type="caution">
    <text evidence="10">The sequence shown here is derived from an EMBL/GenBank/DDBJ whole genome shotgun (WGS) entry which is preliminary data.</text>
</comment>
<evidence type="ECO:0000256" key="2">
    <source>
        <dbReference type="ARBA" id="ARBA00002704"/>
    </source>
</evidence>
<comment type="function">
    <text evidence="2">Catalyzes the hydrolysis of 5-hydroxyisourate (HIU) to 2-oxo-4-hydroxy-4-carboxy-5-ureidoimidazoline (OHCU).</text>
</comment>